<keyword evidence="2 6" id="KW-0812">Transmembrane</keyword>
<reference evidence="8 9" key="2">
    <citation type="submission" date="2017-08" db="EMBL/GenBank/DDBJ databases">
        <authorList>
            <person name="de Groot N.N."/>
        </authorList>
    </citation>
    <scope>NUCLEOTIDE SEQUENCE [LARGE SCALE GENOMIC DNA]</scope>
    <source>
        <strain evidence="8">Orrdi1</strain>
    </source>
</reference>
<proteinExistence type="inferred from homology"/>
<dbReference type="InterPro" id="IPR000292">
    <property type="entry name" value="For/NO2_transpt"/>
</dbReference>
<dbReference type="InterPro" id="IPR024002">
    <property type="entry name" value="For/NO2_transpt_CS"/>
</dbReference>
<dbReference type="KEGG" id="odi:ODI_R0343"/>
<dbReference type="OrthoDB" id="9786493at2"/>
<dbReference type="EMBL" id="LT907988">
    <property type="protein sequence ID" value="SOE46548.1"/>
    <property type="molecule type" value="Genomic_DNA"/>
</dbReference>
<keyword evidence="3 6" id="KW-1133">Transmembrane helix</keyword>
<evidence type="ECO:0000256" key="3">
    <source>
        <dbReference type="ARBA" id="ARBA00022989"/>
    </source>
</evidence>
<evidence type="ECO:0000256" key="2">
    <source>
        <dbReference type="ARBA" id="ARBA00022692"/>
    </source>
</evidence>
<feature type="transmembrane region" description="Helical" evidence="6">
    <location>
        <begin position="111"/>
        <end position="135"/>
    </location>
</feature>
<evidence type="ECO:0000313" key="7">
    <source>
        <dbReference type="EMBL" id="SBT26368.1"/>
    </source>
</evidence>
<dbReference type="PROSITE" id="PS01005">
    <property type="entry name" value="FORMATE_NITRITE_TP_1"/>
    <property type="match status" value="1"/>
</dbReference>
<feature type="transmembrane region" description="Helical" evidence="6">
    <location>
        <begin position="31"/>
        <end position="55"/>
    </location>
</feature>
<accession>A0A1C3K4L4</accession>
<dbReference type="EMBL" id="FLRC01000033">
    <property type="protein sequence ID" value="SBT26368.1"/>
    <property type="molecule type" value="Genomic_DNA"/>
</dbReference>
<dbReference type="PANTHER" id="PTHR30520">
    <property type="entry name" value="FORMATE TRANSPORTER-RELATED"/>
    <property type="match status" value="1"/>
</dbReference>
<evidence type="ECO:0000313" key="9">
    <source>
        <dbReference type="Proteomes" id="UP000078558"/>
    </source>
</evidence>
<dbReference type="Proteomes" id="UP000078558">
    <property type="component" value="Chromosome I"/>
</dbReference>
<dbReference type="Pfam" id="PF01226">
    <property type="entry name" value="Form_Nir_trans"/>
    <property type="match status" value="1"/>
</dbReference>
<comment type="subcellular location">
    <subcellularLocation>
        <location evidence="1">Membrane</location>
        <topology evidence="1">Multi-pass membrane protein</topology>
    </subcellularLocation>
</comment>
<reference evidence="7 9" key="1">
    <citation type="submission" date="2016-06" db="EMBL/GenBank/DDBJ databases">
        <authorList>
            <person name="Kjaerup R.B."/>
            <person name="Dalgaard T.S."/>
            <person name="Juul-Madsen H.R."/>
        </authorList>
    </citation>
    <scope>NUCLEOTIDE SEQUENCE [LARGE SCALE GENOMIC DNA]</scope>
    <source>
        <strain evidence="7">Orrdi1</strain>
    </source>
</reference>
<name>A0A1C3K4L4_9BURK</name>
<dbReference type="PROSITE" id="PS01006">
    <property type="entry name" value="FORMATE_NITRITE_TP_2"/>
    <property type="match status" value="1"/>
</dbReference>
<sequence>MSQDTSLPSPPALLEEVFDGLAGKAALPPRVLVMLGMLAGAYIGLGGLFSTVALAGAEALPHGLGQVLAGAVFSLGLALVILAGAELFTGNMLFAGPVAAGRIRLGQAARALGIVYAANLLGSVALAAMAMGAGLHEAGEGSVGRAALALGGNKVGNGFLATFASGVLANMLVCLAVWLAAAGRTVTQKIAGLMLPVAAFVAAGLEHSVANMYLLPYAWMVQAASGDAGPMSLPAILGNLGPATAGNMVGGALVALVYWAAYGRQAG</sequence>
<dbReference type="InterPro" id="IPR023271">
    <property type="entry name" value="Aquaporin-like"/>
</dbReference>
<comment type="similarity">
    <text evidence="5">Belongs to the FNT transporter (TC 1.A.16) family.</text>
</comment>
<keyword evidence="4 6" id="KW-0472">Membrane</keyword>
<evidence type="ECO:0000256" key="6">
    <source>
        <dbReference type="SAM" id="Phobius"/>
    </source>
</evidence>
<feature type="transmembrane region" description="Helical" evidence="6">
    <location>
        <begin position="67"/>
        <end position="90"/>
    </location>
</feature>
<dbReference type="Gene3D" id="1.20.1080.10">
    <property type="entry name" value="Glycerol uptake facilitator protein"/>
    <property type="match status" value="1"/>
</dbReference>
<dbReference type="AlphaFoldDB" id="A0A1C3K4L4"/>
<dbReference type="PANTHER" id="PTHR30520:SF6">
    <property type="entry name" value="FORMATE_NITRATE FAMILY TRANSPORTER (EUROFUNG)"/>
    <property type="match status" value="1"/>
</dbReference>
<dbReference type="GO" id="GO:0005886">
    <property type="term" value="C:plasma membrane"/>
    <property type="evidence" value="ECO:0007669"/>
    <property type="project" value="TreeGrafter"/>
</dbReference>
<evidence type="ECO:0000256" key="4">
    <source>
        <dbReference type="ARBA" id="ARBA00023136"/>
    </source>
</evidence>
<evidence type="ECO:0000256" key="1">
    <source>
        <dbReference type="ARBA" id="ARBA00004141"/>
    </source>
</evidence>
<protein>
    <submittedName>
        <fullName evidence="7">Formate efflux transporter (TC 2.A.44 family)</fullName>
    </submittedName>
</protein>
<gene>
    <name evidence="7" type="ORF">ODI_04141</name>
    <name evidence="8" type="ORF">ODI_R0343</name>
</gene>
<dbReference type="STRING" id="1851544.ODI_04141"/>
<organism evidence="7 9">
    <name type="scientific">Orrella dioscoreae</name>
    <dbReference type="NCBI Taxonomy" id="1851544"/>
    <lineage>
        <taxon>Bacteria</taxon>
        <taxon>Pseudomonadati</taxon>
        <taxon>Pseudomonadota</taxon>
        <taxon>Betaproteobacteria</taxon>
        <taxon>Burkholderiales</taxon>
        <taxon>Alcaligenaceae</taxon>
        <taxon>Orrella</taxon>
    </lineage>
</organism>
<dbReference type="RefSeq" id="WP_067756000.1">
    <property type="nucleotide sequence ID" value="NZ_LT907988.1"/>
</dbReference>
<evidence type="ECO:0000256" key="5">
    <source>
        <dbReference type="ARBA" id="ARBA00049660"/>
    </source>
</evidence>
<feature type="transmembrane region" description="Helical" evidence="6">
    <location>
        <begin position="193"/>
        <end position="215"/>
    </location>
</feature>
<feature type="transmembrane region" description="Helical" evidence="6">
    <location>
        <begin position="235"/>
        <end position="261"/>
    </location>
</feature>
<dbReference type="GO" id="GO:0015499">
    <property type="term" value="F:formate transmembrane transporter activity"/>
    <property type="evidence" value="ECO:0007669"/>
    <property type="project" value="TreeGrafter"/>
</dbReference>
<evidence type="ECO:0000313" key="8">
    <source>
        <dbReference type="EMBL" id="SOE46548.1"/>
    </source>
</evidence>
<feature type="transmembrane region" description="Helical" evidence="6">
    <location>
        <begin position="155"/>
        <end position="181"/>
    </location>
</feature>
<keyword evidence="9" id="KW-1185">Reference proteome</keyword>